<gene>
    <name evidence="3" type="ordered locus">Haur_2141</name>
</gene>
<reference evidence="3 4" key="1">
    <citation type="journal article" date="2011" name="Stand. Genomic Sci.">
        <title>Complete genome sequence of the filamentous gliding predatory bacterium Herpetosiphon aurantiacus type strain (114-95(T)).</title>
        <authorList>
            <person name="Kiss H."/>
            <person name="Nett M."/>
            <person name="Domin N."/>
            <person name="Martin K."/>
            <person name="Maresca J.A."/>
            <person name="Copeland A."/>
            <person name="Lapidus A."/>
            <person name="Lucas S."/>
            <person name="Berry K.W."/>
            <person name="Glavina Del Rio T."/>
            <person name="Dalin E."/>
            <person name="Tice H."/>
            <person name="Pitluck S."/>
            <person name="Richardson P."/>
            <person name="Bruce D."/>
            <person name="Goodwin L."/>
            <person name="Han C."/>
            <person name="Detter J.C."/>
            <person name="Schmutz J."/>
            <person name="Brettin T."/>
            <person name="Land M."/>
            <person name="Hauser L."/>
            <person name="Kyrpides N.C."/>
            <person name="Ivanova N."/>
            <person name="Goker M."/>
            <person name="Woyke T."/>
            <person name="Klenk H.P."/>
            <person name="Bryant D.A."/>
        </authorList>
    </citation>
    <scope>NUCLEOTIDE SEQUENCE [LARGE SCALE GENOMIC DNA]</scope>
    <source>
        <strain evidence="4">ATCC 23779 / DSM 785 / 114-95</strain>
    </source>
</reference>
<dbReference type="InterPro" id="IPR022156">
    <property type="entry name" value="Uncharacterised_YfbK_N"/>
</dbReference>
<dbReference type="AlphaFoldDB" id="A9AWD1"/>
<feature type="region of interest" description="Disordered" evidence="1">
    <location>
        <begin position="1"/>
        <end position="27"/>
    </location>
</feature>
<dbReference type="Pfam" id="PF12034">
    <property type="entry name" value="YfbK_C"/>
    <property type="match status" value="1"/>
</dbReference>
<dbReference type="InterPro" id="IPR036465">
    <property type="entry name" value="vWFA_dom_sf"/>
</dbReference>
<dbReference type="Pfam" id="PF12450">
    <property type="entry name" value="vWF_A"/>
    <property type="match status" value="1"/>
</dbReference>
<dbReference type="InterPro" id="IPR021908">
    <property type="entry name" value="YfbK_C"/>
</dbReference>
<dbReference type="SUPFAM" id="SSF53300">
    <property type="entry name" value="vWA-like"/>
    <property type="match status" value="1"/>
</dbReference>
<protein>
    <submittedName>
        <fullName evidence="3">von Willebrand factor type A</fullName>
    </submittedName>
</protein>
<organism evidence="3 4">
    <name type="scientific">Herpetosiphon aurantiacus (strain ATCC 23779 / DSM 785 / 114-95)</name>
    <dbReference type="NCBI Taxonomy" id="316274"/>
    <lineage>
        <taxon>Bacteria</taxon>
        <taxon>Bacillati</taxon>
        <taxon>Chloroflexota</taxon>
        <taxon>Chloroflexia</taxon>
        <taxon>Herpetosiphonales</taxon>
        <taxon>Herpetosiphonaceae</taxon>
        <taxon>Herpetosiphon</taxon>
    </lineage>
</organism>
<name>A9AWD1_HERA2</name>
<keyword evidence="4" id="KW-1185">Reference proteome</keyword>
<feature type="region of interest" description="Disordered" evidence="1">
    <location>
        <begin position="71"/>
        <end position="133"/>
    </location>
</feature>
<dbReference type="Pfam" id="PF00092">
    <property type="entry name" value="VWA"/>
    <property type="match status" value="1"/>
</dbReference>
<evidence type="ECO:0000313" key="4">
    <source>
        <dbReference type="Proteomes" id="UP000000787"/>
    </source>
</evidence>
<dbReference type="PANTHER" id="PTHR10579:SF43">
    <property type="entry name" value="ZINC FINGER (C3HC4-TYPE RING FINGER) FAMILY PROTEIN"/>
    <property type="match status" value="1"/>
</dbReference>
<evidence type="ECO:0000256" key="1">
    <source>
        <dbReference type="SAM" id="MobiDB-lite"/>
    </source>
</evidence>
<feature type="domain" description="VWFA" evidence="2">
    <location>
        <begin position="267"/>
        <end position="445"/>
    </location>
</feature>
<dbReference type="Proteomes" id="UP000000787">
    <property type="component" value="Chromosome"/>
</dbReference>
<dbReference type="InParanoid" id="A9AWD1"/>
<sequence>MRSIRKSKFEEQSRNLQIQKGTKEEQATFDRCGPQCLINLTKKEDVMRLKRSSIVLIALIISACGGEASLPTINPQPQRPAPQPRPTSAADDQSAQWPTAEATSVAPAPQPMPTQAADAGQPVPNPAAGKPLVDTWELPTQPIDPNPNYAYEQDQEIFDSMYFKNYGTNPFVRTETDPLSTFAMDIDSASYSLMRSSINQGLLPPADSVRVEEYLNAFDYEYPQPEDGDFAIYSEVAPSPFGGPNYELVQIGIQARSIEVADRKPAALTFVIDTSGSMAQDNRLEMVKNALIYLAGQLEPDDSLAIVAFNDGMRVVLNPTSGENQMDIITAINSLEPAGSTNAEAGLYKGFELAWQAFKPEGINRILLCSDGVANSGMTEPSQLLATFQQYLDAGVQLSTYGVGMGNYNDILLEQLADKGDGNYAYFDSADEAQRLFGEQLTGSLQTIGREAKIQVNFDPNVVKRYRLIGYENRAVADSDFRNDSVDGGEVGAGHSVTALYEIKRHPDAQGPIAQVNIRYISMDTNAPVEESLNISTAQIHSSFDRASARMHLATSVAEYAELLRHSRWNNGTDILDVLDLAEEAALDLPNNQSAVEFVTLLRRAEQMHQ</sequence>
<accession>A9AWD1</accession>
<evidence type="ECO:0000313" key="3">
    <source>
        <dbReference type="EMBL" id="ABX04781.1"/>
    </source>
</evidence>
<dbReference type="KEGG" id="hau:Haur_2141"/>
<dbReference type="HOGENOM" id="CLU_019123_3_0_0"/>
<dbReference type="InterPro" id="IPR051266">
    <property type="entry name" value="CLCR"/>
</dbReference>
<dbReference type="BioCyc" id="HAUR316274:GHYA-2169-MONOMER"/>
<proteinExistence type="predicted"/>
<evidence type="ECO:0000259" key="2">
    <source>
        <dbReference type="PROSITE" id="PS50234"/>
    </source>
</evidence>
<dbReference type="Gene3D" id="3.40.50.410">
    <property type="entry name" value="von Willebrand factor, type A domain"/>
    <property type="match status" value="1"/>
</dbReference>
<dbReference type="eggNOG" id="COG2304">
    <property type="taxonomic scope" value="Bacteria"/>
</dbReference>
<dbReference type="STRING" id="316274.Haur_2141"/>
<dbReference type="SMART" id="SM00327">
    <property type="entry name" value="VWA"/>
    <property type="match status" value="1"/>
</dbReference>
<dbReference type="PROSITE" id="PS50234">
    <property type="entry name" value="VWFA"/>
    <property type="match status" value="1"/>
</dbReference>
<dbReference type="EMBL" id="CP000875">
    <property type="protein sequence ID" value="ABX04781.1"/>
    <property type="molecule type" value="Genomic_DNA"/>
</dbReference>
<dbReference type="InterPro" id="IPR002035">
    <property type="entry name" value="VWF_A"/>
</dbReference>
<dbReference type="PANTHER" id="PTHR10579">
    <property type="entry name" value="CALCIUM-ACTIVATED CHLORIDE CHANNEL REGULATOR"/>
    <property type="match status" value="1"/>
</dbReference>